<dbReference type="Pfam" id="PF07727">
    <property type="entry name" value="RVT_2"/>
    <property type="match status" value="1"/>
</dbReference>
<evidence type="ECO:0000256" key="10">
    <source>
        <dbReference type="ARBA" id="ARBA00023268"/>
    </source>
</evidence>
<evidence type="ECO:0000256" key="1">
    <source>
        <dbReference type="ARBA" id="ARBA00022722"/>
    </source>
</evidence>
<evidence type="ECO:0000256" key="2">
    <source>
        <dbReference type="ARBA" id="ARBA00022723"/>
    </source>
</evidence>
<dbReference type="GO" id="GO:0003676">
    <property type="term" value="F:nucleic acid binding"/>
    <property type="evidence" value="ECO:0007669"/>
    <property type="project" value="InterPro"/>
</dbReference>
<keyword evidence="10" id="KW-0511">Multifunctional enzyme</keyword>
<keyword evidence="7" id="KW-0695">RNA-directed DNA polymerase</keyword>
<dbReference type="GO" id="GO:0046872">
    <property type="term" value="F:metal ion binding"/>
    <property type="evidence" value="ECO:0007669"/>
    <property type="project" value="UniProtKB-KW"/>
</dbReference>
<gene>
    <name evidence="14" type="ORF">Tci_015668</name>
</gene>
<dbReference type="AntiFam" id="ANF00035">
    <property type="entry name" value="Antisense to 23S rRNA"/>
</dbReference>
<keyword evidence="8" id="KW-0548">Nucleotidyltransferase</keyword>
<dbReference type="InterPro" id="IPR036397">
    <property type="entry name" value="RNaseH_sf"/>
</dbReference>
<evidence type="ECO:0000256" key="9">
    <source>
        <dbReference type="ARBA" id="ARBA00023172"/>
    </source>
</evidence>
<evidence type="ECO:0000256" key="8">
    <source>
        <dbReference type="ARBA" id="ARBA00022932"/>
    </source>
</evidence>
<evidence type="ECO:0000256" key="11">
    <source>
        <dbReference type="SAM" id="Coils"/>
    </source>
</evidence>
<protein>
    <submittedName>
        <fullName evidence="14">Metallocarboxypeptidase inhibitor</fullName>
    </submittedName>
</protein>
<evidence type="ECO:0000256" key="5">
    <source>
        <dbReference type="ARBA" id="ARBA00022842"/>
    </source>
</evidence>
<feature type="coiled-coil region" evidence="11">
    <location>
        <begin position="640"/>
        <end position="695"/>
    </location>
</feature>
<keyword evidence="4" id="KW-0378">Hydrolase</keyword>
<evidence type="ECO:0000313" key="14">
    <source>
        <dbReference type="EMBL" id="GEU43690.1"/>
    </source>
</evidence>
<dbReference type="PANTHER" id="PTHR42648">
    <property type="entry name" value="TRANSPOSASE, PUTATIVE-RELATED"/>
    <property type="match status" value="1"/>
</dbReference>
<keyword evidence="5" id="KW-0460">Magnesium</keyword>
<feature type="domain" description="GAG-pre-integrase" evidence="13">
    <location>
        <begin position="882"/>
        <end position="954"/>
    </location>
</feature>
<dbReference type="EMBL" id="BKCJ010001743">
    <property type="protein sequence ID" value="GEU43690.1"/>
    <property type="molecule type" value="Genomic_DNA"/>
</dbReference>
<keyword evidence="2" id="KW-0479">Metal-binding</keyword>
<keyword evidence="9" id="KW-0233">DNA recombination</keyword>
<keyword evidence="3" id="KW-0255">Endonuclease</keyword>
<reference evidence="14" key="1">
    <citation type="journal article" date="2019" name="Sci. Rep.">
        <title>Draft genome of Tanacetum cinerariifolium, the natural source of mosquito coil.</title>
        <authorList>
            <person name="Yamashiro T."/>
            <person name="Shiraishi A."/>
            <person name="Satake H."/>
            <person name="Nakayama K."/>
        </authorList>
    </citation>
    <scope>NUCLEOTIDE SEQUENCE</scope>
</reference>
<evidence type="ECO:0000256" key="4">
    <source>
        <dbReference type="ARBA" id="ARBA00022801"/>
    </source>
</evidence>
<evidence type="ECO:0000259" key="12">
    <source>
        <dbReference type="Pfam" id="PF07727"/>
    </source>
</evidence>
<keyword evidence="6" id="KW-0229">DNA integration</keyword>
<evidence type="ECO:0000259" key="13">
    <source>
        <dbReference type="Pfam" id="PF13976"/>
    </source>
</evidence>
<evidence type="ECO:0000256" key="6">
    <source>
        <dbReference type="ARBA" id="ARBA00022908"/>
    </source>
</evidence>
<dbReference type="PANTHER" id="PTHR42648:SF11">
    <property type="entry name" value="TRANSPOSON TY4-P GAG-POL POLYPROTEIN"/>
    <property type="match status" value="1"/>
</dbReference>
<dbReference type="InterPro" id="IPR039537">
    <property type="entry name" value="Retrotran_Ty1/copia-like"/>
</dbReference>
<keyword evidence="8" id="KW-0239">DNA-directed DNA polymerase</keyword>
<comment type="caution">
    <text evidence="14">The sequence shown here is derived from an EMBL/GenBank/DDBJ whole genome shotgun (WGS) entry which is preliminary data.</text>
</comment>
<keyword evidence="11" id="KW-0175">Coiled coil</keyword>
<evidence type="ECO:0000256" key="7">
    <source>
        <dbReference type="ARBA" id="ARBA00022918"/>
    </source>
</evidence>
<keyword evidence="8" id="KW-0808">Transferase</keyword>
<organism evidence="14">
    <name type="scientific">Tanacetum cinerariifolium</name>
    <name type="common">Dalmatian daisy</name>
    <name type="synonym">Chrysanthemum cinerariifolium</name>
    <dbReference type="NCBI Taxonomy" id="118510"/>
    <lineage>
        <taxon>Eukaryota</taxon>
        <taxon>Viridiplantae</taxon>
        <taxon>Streptophyta</taxon>
        <taxon>Embryophyta</taxon>
        <taxon>Tracheophyta</taxon>
        <taxon>Spermatophyta</taxon>
        <taxon>Magnoliopsida</taxon>
        <taxon>eudicotyledons</taxon>
        <taxon>Gunneridae</taxon>
        <taxon>Pentapetalae</taxon>
        <taxon>asterids</taxon>
        <taxon>campanulids</taxon>
        <taxon>Asterales</taxon>
        <taxon>Asteraceae</taxon>
        <taxon>Asteroideae</taxon>
        <taxon>Anthemideae</taxon>
        <taxon>Anthemidinae</taxon>
        <taxon>Tanacetum</taxon>
    </lineage>
</organism>
<dbReference type="InterPro" id="IPR013103">
    <property type="entry name" value="RVT_2"/>
</dbReference>
<dbReference type="InterPro" id="IPR025724">
    <property type="entry name" value="GAG-pre-integrase_dom"/>
</dbReference>
<dbReference type="InterPro" id="IPR012337">
    <property type="entry name" value="RNaseH-like_sf"/>
</dbReference>
<dbReference type="Gene3D" id="3.30.420.10">
    <property type="entry name" value="Ribonuclease H-like superfamily/Ribonuclease H"/>
    <property type="match status" value="2"/>
</dbReference>
<dbReference type="GO" id="GO:0016787">
    <property type="term" value="F:hydrolase activity"/>
    <property type="evidence" value="ECO:0007669"/>
    <property type="project" value="UniProtKB-KW"/>
</dbReference>
<dbReference type="Pfam" id="PF13976">
    <property type="entry name" value="gag_pre-integrs"/>
    <property type="match status" value="1"/>
</dbReference>
<dbReference type="SUPFAM" id="SSF53098">
    <property type="entry name" value="Ribonuclease H-like"/>
    <property type="match status" value="1"/>
</dbReference>
<keyword evidence="1" id="KW-0540">Nuclease</keyword>
<name>A0A6L2K4G2_TANCI</name>
<evidence type="ECO:0000256" key="3">
    <source>
        <dbReference type="ARBA" id="ARBA00022759"/>
    </source>
</evidence>
<sequence>MPQLHTSLHFHLTPIVMINGSSRRDLLLNSQNFCRSIPAGAENPSLSRLCYRRLWGSRNRRALILGWAYYLDAFSSYPLRTWLPSVYRGHDNWYTRDGECPIELIGSCRNKVQVYRSIRMPQLHTSLHFHLTPIVIINGSSHRDLLLNSQNFCHSIPAGQRTRRCLSCATGGSGEVEIGDHSSWVGLLLRCFQQLSTSHLATQRLPSTLGTYYSPRWRRADIKVPNLPVDIIKADFRPCSMGGSCSQAPLCLCTRGQIFVRPEETFARLRYLLGGLCPIETVYLRLSLGPYVLTQDMSISPSLSPRQCSDRYAFRVGRNLLDKELRCLRTIIVMAAVHRGFGHRLPCHQSPGPGHCNPLCEEAPLLPKLRGYFVEFLRESCLAPLDSLSLRLRWVPLTKPLPMSRRLILPQARGQSPGLLPLLGSLRFHVLFHSSMGVLFTLPLWYYFAIGHPRVFSLARWSLLIHTGFYVPHATRVRALLKGQGSPGQNKTHGPWSARAPMWQLFKGLGDLSDDTTPSVARKLLNEVKSSLVTLQRVVKQKMTLEIHNWSSSAHKEEADESLDKQKSLELEIERLLKAIVGHDIMSIVQNGFIDVSSDLQTELDRTKEKLKLCIIKKEKEYAVLWNNWYKKCEECKFDKISYDKAYNDMQQKVERLQAQLKDLKGKSSDSPSALNTLNLLNQKLESKIVELEFQVLRAWLFENTSKSMNNTSGTSVTPHVDKPKLIAVTPRSKKLRASIPSHSVPQPKEFNVVKHRNVIAPKMFKINPSQTFRVDLVPNKQSSASIKTNLIINSQRHIALKENVSSDTVNASSTGLVHTAKTRRPQPKGNITNARVPFASKSTKVKKNVTVEDHQVAFRRNTCFIRDLDSVDLLKGNHSTNLYTINLYDMASASPICLMARATPTKSWLWHQRLSHLNFNSINDLAKNDLVSSLIKFKYAKEYLCPSCEQGKSKRASHPPKPVPNSKQRLHLLHMDLCGPMRVASINGKRYVLVIVDDYSRYTWVYFLRTKDETPKEYFDSVGITHEMSVAKTPQQNKVVERRNRTLVEAAITMLIFSHAPLFLWAEAIATAVYNRRTKKIREAMNVMFNELSAMALEQNSLRPGLQSMTSGQISSELELTYTLSTITPQRPSEHDLDILLEPLHNFAPTPINSSNTLISSHNVDEQLQPHAQQQGNRTLSLTAYADDDVLNVVFNGDLFVNPFTTPSTESVVSSTHYVDPSNMHTFYQPYTHDYQKTKDHPLEQVIEKPPRPVLTRNQLKIDGDMCIYALTVSIMETKFDVRELVPSPDGIKPLTLKWLFKNKHGEENMVIRNKTHLVVRGYRQEEGIDFEESFAPAAQMKAIRIFLAYAAHKGFTVYQMDVKTAILHGSVKEYVYMCQPEGFINADHLSHVYKLKKALYGLKQTLRAWLRFASEDCVLKNIAFCLRSSCVLLYKILRFVKITLRFV</sequence>
<proteinExistence type="predicted"/>
<dbReference type="AntiFam" id="ANF00025">
    <property type="entry name" value="Antisense to 23S rRNA"/>
</dbReference>
<feature type="domain" description="Reverse transcriptase Ty1/copia-type" evidence="12">
    <location>
        <begin position="1283"/>
        <end position="1426"/>
    </location>
</feature>
<accession>A0A6L2K4G2</accession>